<evidence type="ECO:0000256" key="3">
    <source>
        <dbReference type="ARBA" id="ARBA00022475"/>
    </source>
</evidence>
<comment type="subcellular location">
    <subcellularLocation>
        <location evidence="1">Cell membrane</location>
        <topology evidence="1">Multi-pass membrane protein</topology>
    </subcellularLocation>
</comment>
<dbReference type="InterPro" id="IPR051447">
    <property type="entry name" value="Lipoprotein-release_system"/>
</dbReference>
<evidence type="ECO:0000256" key="7">
    <source>
        <dbReference type="SAM" id="Phobius"/>
    </source>
</evidence>
<feature type="transmembrane region" description="Helical" evidence="7">
    <location>
        <begin position="268"/>
        <end position="286"/>
    </location>
</feature>
<evidence type="ECO:0000256" key="4">
    <source>
        <dbReference type="ARBA" id="ARBA00022692"/>
    </source>
</evidence>
<evidence type="ECO:0000256" key="5">
    <source>
        <dbReference type="ARBA" id="ARBA00022989"/>
    </source>
</evidence>
<feature type="transmembrane region" description="Helical" evidence="7">
    <location>
        <begin position="433"/>
        <end position="453"/>
    </location>
</feature>
<protein>
    <submittedName>
        <fullName evidence="9">ABC-type transport system, involved in lipoprotein release, permease component</fullName>
    </submittedName>
</protein>
<feature type="transmembrane region" description="Helical" evidence="7">
    <location>
        <begin position="356"/>
        <end position="380"/>
    </location>
</feature>
<evidence type="ECO:0000256" key="6">
    <source>
        <dbReference type="ARBA" id="ARBA00023136"/>
    </source>
</evidence>
<dbReference type="InterPro" id="IPR003838">
    <property type="entry name" value="ABC3_permease_C"/>
</dbReference>
<evidence type="ECO:0000259" key="8">
    <source>
        <dbReference type="Pfam" id="PF02687"/>
    </source>
</evidence>
<reference evidence="9 10" key="1">
    <citation type="submission" date="2014-12" db="EMBL/GenBank/DDBJ databases">
        <title>Denitrispirillum autotrophicum gen. nov., sp. nov., Denitrifying, Facultatively Autotrophic Bacteria Isolated from Rice Paddy Soil.</title>
        <authorList>
            <person name="Ishii S."/>
            <person name="Ashida N."/>
            <person name="Ohno H."/>
            <person name="Otsuka S."/>
            <person name="Yokota A."/>
            <person name="Senoo K."/>
        </authorList>
    </citation>
    <scope>NUCLEOTIDE SEQUENCE [LARGE SCALE GENOMIC DNA]</scope>
    <source>
        <strain evidence="9 10">TSA66</strain>
    </source>
</reference>
<dbReference type="GO" id="GO:0044874">
    <property type="term" value="P:lipoprotein localization to outer membrane"/>
    <property type="evidence" value="ECO:0007669"/>
    <property type="project" value="TreeGrafter"/>
</dbReference>
<keyword evidence="5 7" id="KW-1133">Transmembrane helix</keyword>
<evidence type="ECO:0000313" key="9">
    <source>
        <dbReference type="EMBL" id="KIF79827.1"/>
    </source>
</evidence>
<keyword evidence="10" id="KW-1185">Reference proteome</keyword>
<sequence length="786" mass="85832">MSSLDLKMLRDLWRMRSQALAIALVAMCGIATFVTMRGGYEALLAAQSAYYEHYRFADVFVNVKRAPLSLLERVRAIPGINDADGRVVFDASLDVPGLDEPATGRLVSLPLQPGTGLNRVHLRAGRLPQAEGRREVLVSEAFAQANNLKPGDSLAAIINGRKERLRMVGIAISPEYVAEINGNSFPDNRRFGVMWMARDELAAALDMRDAFNDLSVTLAPHASEKQVIEKLDALLGTYGSLGAYGREDHVSHHFLDNELASNKVSSSIIPAIFLGVAAFLIHNVLLRITALQRAQIALLKSFGYSDAAVGMHYLKFSLLTVMTGALAGIGLGSWLGNGLAVLYARFYHFPELELKLSAFSMLVSLLAAVAAASVGAAFAVRRVLALAPAEAMRPEAPAHFKPGPLERLGLQRFMPLSLRMVLRNLERNPAKSLLSILGLALAMSLLVSGQYTFDALNEIIRLQFRTAQRDDVTVAFNERRDVSVAHNLASLPGVLRVEPFDSVLVRMRFGHRSKKTIVNGLAPGRELRMVLDERERPVELPQEGLVLTKMLAQILDAHTGDVLTLELLQGQRQTVRVRVASIVDEPIGTFSYMDRAALAHLIAEPDSASGAFLAIDPQRQAELYRTLKTVPAIRSVTLREATLQSFLSTVAENMKINTFVLVAFACVIAMGVVYNSARIALSEHAIELASLRILGFTRAEVGRMLLGEQSLLTLAAIPLGCALGYGLSAWLSVLLSQELFRIPLVVSSRTFLISIAVVLASATLSGLLVWRKVKKLDLIEVLKTRE</sequence>
<dbReference type="Proteomes" id="UP000031572">
    <property type="component" value="Unassembled WGS sequence"/>
</dbReference>
<dbReference type="STRING" id="709839.TSA66_01650"/>
<evidence type="ECO:0000256" key="2">
    <source>
        <dbReference type="ARBA" id="ARBA00005236"/>
    </source>
</evidence>
<feature type="transmembrane region" description="Helical" evidence="7">
    <location>
        <begin position="751"/>
        <end position="770"/>
    </location>
</feature>
<proteinExistence type="inferred from homology"/>
<evidence type="ECO:0000256" key="1">
    <source>
        <dbReference type="ARBA" id="ARBA00004651"/>
    </source>
</evidence>
<feature type="transmembrane region" description="Helical" evidence="7">
    <location>
        <begin position="316"/>
        <end position="336"/>
    </location>
</feature>
<dbReference type="GO" id="GO:0098797">
    <property type="term" value="C:plasma membrane protein complex"/>
    <property type="evidence" value="ECO:0007669"/>
    <property type="project" value="TreeGrafter"/>
</dbReference>
<evidence type="ECO:0000313" key="10">
    <source>
        <dbReference type="Proteomes" id="UP000031572"/>
    </source>
</evidence>
<accession>A0A0C1YH38</accession>
<comment type="caution">
    <text evidence="9">The sequence shown here is derived from an EMBL/GenBank/DDBJ whole genome shotgun (WGS) entry which is preliminary data.</text>
</comment>
<dbReference type="AlphaFoldDB" id="A0A0C1YH38"/>
<keyword evidence="9" id="KW-0449">Lipoprotein</keyword>
<gene>
    <name evidence="9" type="ORF">TSA66_01650</name>
</gene>
<keyword evidence="4 7" id="KW-0812">Transmembrane</keyword>
<dbReference type="EMBL" id="JWJG01000028">
    <property type="protein sequence ID" value="KIF79827.1"/>
    <property type="molecule type" value="Genomic_DNA"/>
</dbReference>
<dbReference type="PANTHER" id="PTHR30489">
    <property type="entry name" value="LIPOPROTEIN-RELEASING SYSTEM TRANSMEMBRANE PROTEIN LOLE"/>
    <property type="match status" value="1"/>
</dbReference>
<comment type="similarity">
    <text evidence="2">Belongs to the ABC-4 integral membrane protein family. LolC/E subfamily.</text>
</comment>
<feature type="transmembrane region" description="Helical" evidence="7">
    <location>
        <begin position="711"/>
        <end position="731"/>
    </location>
</feature>
<feature type="domain" description="ABC3 transporter permease C-terminal" evidence="8">
    <location>
        <begin position="268"/>
        <end position="386"/>
    </location>
</feature>
<keyword evidence="3" id="KW-1003">Cell membrane</keyword>
<dbReference type="Pfam" id="PF02687">
    <property type="entry name" value="FtsX"/>
    <property type="match status" value="2"/>
</dbReference>
<feature type="transmembrane region" description="Helical" evidence="7">
    <location>
        <begin position="20"/>
        <end position="40"/>
    </location>
</feature>
<name>A0A0C1YH38_9BURK</name>
<keyword evidence="6 7" id="KW-0472">Membrane</keyword>
<feature type="transmembrane region" description="Helical" evidence="7">
    <location>
        <begin position="656"/>
        <end position="674"/>
    </location>
</feature>
<dbReference type="PANTHER" id="PTHR30489:SF0">
    <property type="entry name" value="LIPOPROTEIN-RELEASING SYSTEM TRANSMEMBRANE PROTEIN LOLE"/>
    <property type="match status" value="1"/>
</dbReference>
<organism evidence="9 10">
    <name type="scientific">Noviherbaspirillum autotrophicum</name>
    <dbReference type="NCBI Taxonomy" id="709839"/>
    <lineage>
        <taxon>Bacteria</taxon>
        <taxon>Pseudomonadati</taxon>
        <taxon>Pseudomonadota</taxon>
        <taxon>Betaproteobacteria</taxon>
        <taxon>Burkholderiales</taxon>
        <taxon>Oxalobacteraceae</taxon>
        <taxon>Noviherbaspirillum</taxon>
    </lineage>
</organism>
<feature type="domain" description="ABC3 transporter permease C-terminal" evidence="8">
    <location>
        <begin position="660"/>
        <end position="777"/>
    </location>
</feature>
<dbReference type="OrthoDB" id="5137249at2"/>